<comment type="caution">
    <text evidence="2">The sequence shown here is derived from an EMBL/GenBank/DDBJ whole genome shotgun (WGS) entry which is preliminary data.</text>
</comment>
<name>A0A8S1BQE0_ARCPL</name>
<proteinExistence type="predicted"/>
<feature type="compositionally biased region" description="Polar residues" evidence="1">
    <location>
        <begin position="1914"/>
        <end position="1929"/>
    </location>
</feature>
<organism evidence="2 3">
    <name type="scientific">Arctia plantaginis</name>
    <name type="common">Wood tiger moth</name>
    <name type="synonym">Phalaena plantaginis</name>
    <dbReference type="NCBI Taxonomy" id="874455"/>
    <lineage>
        <taxon>Eukaryota</taxon>
        <taxon>Metazoa</taxon>
        <taxon>Ecdysozoa</taxon>
        <taxon>Arthropoda</taxon>
        <taxon>Hexapoda</taxon>
        <taxon>Insecta</taxon>
        <taxon>Pterygota</taxon>
        <taxon>Neoptera</taxon>
        <taxon>Endopterygota</taxon>
        <taxon>Lepidoptera</taxon>
        <taxon>Glossata</taxon>
        <taxon>Ditrysia</taxon>
        <taxon>Noctuoidea</taxon>
        <taxon>Erebidae</taxon>
        <taxon>Arctiinae</taxon>
        <taxon>Arctia</taxon>
    </lineage>
</organism>
<feature type="compositionally biased region" description="Polar residues" evidence="1">
    <location>
        <begin position="2063"/>
        <end position="2087"/>
    </location>
</feature>
<reference evidence="2 3" key="1">
    <citation type="submission" date="2020-04" db="EMBL/GenBank/DDBJ databases">
        <authorList>
            <person name="Wallbank WR R."/>
            <person name="Pardo Diaz C."/>
            <person name="Kozak K."/>
            <person name="Martin S."/>
            <person name="Jiggins C."/>
            <person name="Moest M."/>
            <person name="Warren A I."/>
            <person name="Byers J.R.P. K."/>
            <person name="Montejo-Kovacevich G."/>
            <person name="Yen C E."/>
        </authorList>
    </citation>
    <scope>NUCLEOTIDE SEQUENCE [LARGE SCALE GENOMIC DNA]</scope>
</reference>
<feature type="region of interest" description="Disordered" evidence="1">
    <location>
        <begin position="812"/>
        <end position="845"/>
    </location>
</feature>
<sequence length="2296" mass="265542">MAPSGDLLLLVHNVSSISVDFKGPMATSQELRSRSLESCRTSMKSVVLIPTAMNQGDMVKDPKLKRTEATVEPGPVAESDNDRLNQYRNMKFRREIHNFRNHPCVLNCNQNQCPALKERLEHHRCANYRHRAKTNATKKYRDQGINVSPAWSELTLPQITMPMVSDGKAIQTEITLEDFILQNESITDTLNYLKDLSQNGSNSREEIPKIMFYKEHLQNEILDWLQNVPIFYTLDFTVDYLRDNIVTVFVDRIALLVPLMHEESYAASVKAEIDDCLNILPIWLPNCHQEQIQFKNSLRDKLYYKIEKLNENIDKPDFNINDENFTESQEKELTDFTSLYVKVVNSWLHKIKFNKLISRKHVIDVMMERILPLLNEPLHVSLCKTNLKSRILDILDDLPINLLSAKNRNVHLNRFSEDLANRLLSARAKLESPEKYVDEKLSAHMTGTTIYNKQLKQTVHDTVTKALGKTMAITKCNVERELRDVILNCLDALRSGIENNVSNEICDVLRRTCNITEERAMKFAKKIKLYIKIALKHEKAIKETSFHSIQPRLSGTMSIYRSSESFPITSTPKKPVKKDTPRLNPEEIAYMKQVADLVRAWMQVLPKNFDDDVEYKETIINDIAGDIMDEVKRQQLSPEVDTEKDKHIHYFMYRWLSRFEVFEDLNEAKPLIENFLVKLKQIPEPQLTAPQHGTRQAMRNLKHLEAENGWEEECIPTGIDILEDQISVWMNEQPPEIYTSDNRKTRAKHIKDLALKLQDHLRNKHSEDEITEEINEWLKQIVKSQEKEHLGLLTQYLKDKIINIPQDETLDARNQKRKRQKAEYRQNVTSTASPAPDDAVSLQEDPEETMKEFILKYVEHNYDIDDPMAKGAFCQLLKTELRKLSPSTRQELYDNFPTTELFTSEKFANELEYISMISDWLKNIPINPLYNTPGNRARVDFVNDLARNIQEAEEQRKEYLDGMDYDLFLSSVISISLRTYNLPILPEHKDNIPLMINQLLSKIIAKRSLINQQELATNKVTEKNLSEFIDQFILINNREINDDEVKREAWTARLVKEVNKILHEETDLSKLTKTQVYEKLSQVPIPGKASVRRFSLEMAYVKEIADWLNNLPLLSITDLPEAEKERINMISELAERISERETKKSSDPNDNIAEKNLVAYITNWISKLPLDPRKNLVVPILIQQLMNRIEKINRKDITLPDDSCEVDKSSSIKSDTVINNDKDIRDPGTHIVDSIEAWCNRLPIEGNDQDFIKNMKQEIARKLYQKIGELNVNPRIYNDDILYKSLLEDEIDTILENLPQNTELQNKRNDLKTELLNIILEMKSIIAKNLAGDNYKHKLETTIDAAIPNPVQNRQIIEPGFEIYKKHLANMFILDNFDHSDDEIKNKYEKRIREEVDKYFESALKRNALPMTRAQMYNELYSELFKVPMPSENSVVDQVEEVKTRCEVDAWFDDLPLREASGISEYLEWDQILSTLAKRIHDIEKYEANSEEKIRKEISKWLQKLPLLTRQQSNIDHYINKLQNTLESSAEARKYVAANPKEAINTVKKNRPDLLPKVDQETEPVAEGKRCNFAATSYKRPGDLIVEIVENWCDEIELIGDEVQNKLIQDNLSTKIIMEICKLNMDVRILNDDIVYDQLLDEKLEKCMSNLPTSHNFQQSKSEKKQQLIEMIRLIKPQVKEGNKKHEYKTELNDTITSILNDHNETAEKLLEFNKLKEDIIDNFVQFNYNQDDDEAKEIYKRNLHEAVVKYLEGVKDKGKQLDPLIQRNQLLCELLKIPVPNNSLLKDEVDEIKMKQEIEQFFEENSLNDNTAKTTQTKKVLAKRLNDIEKSGHDNFNDEKMKSEISKCLNKLDKEVNPELIEEFVKILKNNEAERKRPPKNDNQDKFTPGYRSAGPINGSMPTPQTPLFHPGNSYQENSLTPQVGSHKQGQFLQVPPLLDQSHCRSNQQWISLEPATPRKDGTVYYEPSNVREFGIDLGKMSNCRDMIQHQPENYGGRENGAHQNSFLSPQGYKRIPISKNNVGLGQKVASSPPLEPAQNYSVPFQHGADVKSDRSPPRNFRCSNQNRIRSPLQQSQNNGNYKPSSNQPVNYPQPAQYNQNQPLNYNEFMRRYGVSEKRGDVSQTSLKGHYNSNTIRPYAPSVSDQRSISEATSYRKVATPRQIQSEAHEYELCPPQDVSPDSLFQSPVTAPRRLSSLLTVLSGNPSCSSRGLRPSLRPSGRSSPFYCPTTGTKRSSRICDTSDVLKPCVCDSRKRCKPGSYCMVPVEEYCEECGGFTPTWCRMPIRGCFFMHCF</sequence>
<feature type="compositionally biased region" description="Low complexity" evidence="1">
    <location>
        <begin position="2088"/>
        <end position="2102"/>
    </location>
</feature>
<evidence type="ECO:0000313" key="3">
    <source>
        <dbReference type="Proteomes" id="UP000494256"/>
    </source>
</evidence>
<dbReference type="Proteomes" id="UP000494256">
    <property type="component" value="Unassembled WGS sequence"/>
</dbReference>
<feature type="region of interest" description="Disordered" evidence="1">
    <location>
        <begin position="2119"/>
        <end position="2148"/>
    </location>
</feature>
<protein>
    <submittedName>
        <fullName evidence="2">Uncharacterized protein</fullName>
    </submittedName>
</protein>
<dbReference type="OrthoDB" id="118951at2759"/>
<feature type="region of interest" description="Disordered" evidence="1">
    <location>
        <begin position="1993"/>
        <end position="2015"/>
    </location>
</feature>
<feature type="compositionally biased region" description="Basic and acidic residues" evidence="1">
    <location>
        <begin position="1873"/>
        <end position="1886"/>
    </location>
</feature>
<accession>A0A8S1BQE0</accession>
<evidence type="ECO:0000313" key="2">
    <source>
        <dbReference type="EMBL" id="CAB3262139.1"/>
    </source>
</evidence>
<feature type="compositionally biased region" description="Polar residues" evidence="1">
    <location>
        <begin position="2123"/>
        <end position="2137"/>
    </location>
</feature>
<dbReference type="EMBL" id="CADEBD010001048">
    <property type="protein sequence ID" value="CAB3262139.1"/>
    <property type="molecule type" value="Genomic_DNA"/>
</dbReference>
<feature type="region of interest" description="Disordered" evidence="1">
    <location>
        <begin position="2048"/>
        <end position="2102"/>
    </location>
</feature>
<feature type="region of interest" description="Disordered" evidence="1">
    <location>
        <begin position="1873"/>
        <end position="1929"/>
    </location>
</feature>
<gene>
    <name evidence="2" type="ORF">APLA_LOCUS17598</name>
</gene>
<evidence type="ECO:0000256" key="1">
    <source>
        <dbReference type="SAM" id="MobiDB-lite"/>
    </source>
</evidence>